<dbReference type="OrthoDB" id="5850829at2759"/>
<sequence length="133" mass="14854">MDGFAEANLLLTTALEQLDDILKNDIDNGNADDERSSKENCTRTWITTEWKGRAEFSSDGSSGVESPPSDLPTSSSSVFNPPRIYQDFVKAIDEHMITERPDLETRLKIMQWVAGRTLIDIITQFAVAPYGVK</sequence>
<comment type="caution">
    <text evidence="2">The sequence shown here is derived from an EMBL/GenBank/DDBJ whole genome shotgun (WGS) entry which is preliminary data.</text>
</comment>
<protein>
    <submittedName>
        <fullName evidence="2">Uncharacterized protein</fullName>
    </submittedName>
</protein>
<name>A0A8S1ELH9_9PELO</name>
<evidence type="ECO:0000313" key="3">
    <source>
        <dbReference type="Proteomes" id="UP000494206"/>
    </source>
</evidence>
<evidence type="ECO:0000256" key="1">
    <source>
        <dbReference type="SAM" id="MobiDB-lite"/>
    </source>
</evidence>
<accession>A0A8S1ELH9</accession>
<organism evidence="2 3">
    <name type="scientific">Caenorhabditis bovis</name>
    <dbReference type="NCBI Taxonomy" id="2654633"/>
    <lineage>
        <taxon>Eukaryota</taxon>
        <taxon>Metazoa</taxon>
        <taxon>Ecdysozoa</taxon>
        <taxon>Nematoda</taxon>
        <taxon>Chromadorea</taxon>
        <taxon>Rhabditida</taxon>
        <taxon>Rhabditina</taxon>
        <taxon>Rhabditomorpha</taxon>
        <taxon>Rhabditoidea</taxon>
        <taxon>Rhabditidae</taxon>
        <taxon>Peloderinae</taxon>
        <taxon>Caenorhabditis</taxon>
    </lineage>
</organism>
<proteinExistence type="predicted"/>
<feature type="region of interest" description="Disordered" evidence="1">
    <location>
        <begin position="54"/>
        <end position="80"/>
    </location>
</feature>
<gene>
    <name evidence="2" type="ORF">CBOVIS_LOCUS3866</name>
</gene>
<dbReference type="Proteomes" id="UP000494206">
    <property type="component" value="Unassembled WGS sequence"/>
</dbReference>
<feature type="compositionally biased region" description="Low complexity" evidence="1">
    <location>
        <begin position="66"/>
        <end position="77"/>
    </location>
</feature>
<dbReference type="AlphaFoldDB" id="A0A8S1ELH9"/>
<dbReference type="EMBL" id="CADEPM010000002">
    <property type="protein sequence ID" value="CAB3401062.1"/>
    <property type="molecule type" value="Genomic_DNA"/>
</dbReference>
<evidence type="ECO:0000313" key="2">
    <source>
        <dbReference type="EMBL" id="CAB3401062.1"/>
    </source>
</evidence>
<keyword evidence="3" id="KW-1185">Reference proteome</keyword>
<reference evidence="2 3" key="1">
    <citation type="submission" date="2020-04" db="EMBL/GenBank/DDBJ databases">
        <authorList>
            <person name="Laetsch R D."/>
            <person name="Stevens L."/>
            <person name="Kumar S."/>
            <person name="Blaxter L. M."/>
        </authorList>
    </citation>
    <scope>NUCLEOTIDE SEQUENCE [LARGE SCALE GENOMIC DNA]</scope>
</reference>